<evidence type="ECO:0000256" key="12">
    <source>
        <dbReference type="ARBA" id="ARBA00022741"/>
    </source>
</evidence>
<accession>A0ABT1RTC5</accession>
<keyword evidence="8 16" id="KW-0328">Glycosyltransferase</keyword>
<comment type="pathway">
    <text evidence="5">Purine metabolism; GMP biosynthesis via salvage pathway; GMP from guanine: step 1/1.</text>
</comment>
<evidence type="ECO:0000256" key="4">
    <source>
        <dbReference type="ARBA" id="ARBA00004669"/>
    </source>
</evidence>
<evidence type="ECO:0000256" key="11">
    <source>
        <dbReference type="ARBA" id="ARBA00022726"/>
    </source>
</evidence>
<reference evidence="18 19" key="1">
    <citation type="submission" date="2022-06" db="EMBL/GenBank/DDBJ databases">
        <title>Isolation of gut microbiota from human fecal samples.</title>
        <authorList>
            <person name="Pamer E.G."/>
            <person name="Barat B."/>
            <person name="Waligurski E."/>
            <person name="Medina S."/>
            <person name="Paddock L."/>
            <person name="Mostad J."/>
        </authorList>
    </citation>
    <scope>NUCLEOTIDE SEQUENCE [LARGE SCALE GENOMIC DNA]</scope>
    <source>
        <strain evidence="18 19">SL.3.17</strain>
    </source>
</reference>
<dbReference type="RefSeq" id="WP_256133657.1">
    <property type="nucleotide sequence ID" value="NZ_JANFXK010000030.1"/>
</dbReference>
<sequence length="175" mass="19885">MARDVVGEIMITQEQINERARQIGAQITEDYKGEEVVLIGILRGAVLWMGDIMKNVDLDMIIDFMAVSSYGASTKSSGVVKIIKDLDSDIEGKHVIIVEDIVDSGTTLNYLKHYLQNRNTKSVRICTLLNKPEGRRVDIDVDYIGFEVEDKFIVGYGLDFDQRYRNLPYISFLKD</sequence>
<evidence type="ECO:0000256" key="15">
    <source>
        <dbReference type="ARBA" id="ARBA00049402"/>
    </source>
</evidence>
<dbReference type="Gene3D" id="3.40.50.2020">
    <property type="match status" value="1"/>
</dbReference>
<dbReference type="Pfam" id="PF00156">
    <property type="entry name" value="Pribosyltran"/>
    <property type="match status" value="1"/>
</dbReference>
<name>A0ABT1RTC5_9FIRM</name>
<evidence type="ECO:0000256" key="16">
    <source>
        <dbReference type="RuleBase" id="RU364099"/>
    </source>
</evidence>
<evidence type="ECO:0000256" key="1">
    <source>
        <dbReference type="ARBA" id="ARBA00001946"/>
    </source>
</evidence>
<keyword evidence="11 16" id="KW-0660">Purine salvage</keyword>
<dbReference type="Proteomes" id="UP001524502">
    <property type="component" value="Unassembled WGS sequence"/>
</dbReference>
<evidence type="ECO:0000256" key="7">
    <source>
        <dbReference type="ARBA" id="ARBA00022490"/>
    </source>
</evidence>
<dbReference type="GO" id="GO:0016757">
    <property type="term" value="F:glycosyltransferase activity"/>
    <property type="evidence" value="ECO:0007669"/>
    <property type="project" value="UniProtKB-KW"/>
</dbReference>
<keyword evidence="12 16" id="KW-0547">Nucleotide-binding</keyword>
<keyword evidence="9 16" id="KW-0808">Transferase</keyword>
<evidence type="ECO:0000256" key="10">
    <source>
        <dbReference type="ARBA" id="ARBA00022723"/>
    </source>
</evidence>
<keyword evidence="7 16" id="KW-0963">Cytoplasm</keyword>
<keyword evidence="10 16" id="KW-0479">Metal-binding</keyword>
<gene>
    <name evidence="18" type="primary">hpt</name>
    <name evidence="18" type="ORF">NE619_17145</name>
</gene>
<dbReference type="EC" id="2.4.2.8" evidence="16"/>
<comment type="function">
    <text evidence="2">Purine salvage pathway enzyme that catalyzes the transfer of the ribosyl-5-phosphate group from 5-phospho-alpha-D-ribose 1-diphosphate (PRPP) to the N9 position of the 6-oxopurines hypoxanthine and guanine to form the corresponding ribonucleotides IMP (inosine 5'-monophosphate) and GMP (guanosine 5'-monophosphate), with the release of PPi.</text>
</comment>
<dbReference type="InterPro" id="IPR000836">
    <property type="entry name" value="PRTase_dom"/>
</dbReference>
<evidence type="ECO:0000256" key="2">
    <source>
        <dbReference type="ARBA" id="ARBA00002049"/>
    </source>
</evidence>
<evidence type="ECO:0000313" key="18">
    <source>
        <dbReference type="EMBL" id="MCQ4638459.1"/>
    </source>
</evidence>
<evidence type="ECO:0000313" key="19">
    <source>
        <dbReference type="Proteomes" id="UP001524502"/>
    </source>
</evidence>
<evidence type="ECO:0000256" key="14">
    <source>
        <dbReference type="ARBA" id="ARBA00048811"/>
    </source>
</evidence>
<dbReference type="EMBL" id="JANFXK010000030">
    <property type="protein sequence ID" value="MCQ4638459.1"/>
    <property type="molecule type" value="Genomic_DNA"/>
</dbReference>
<evidence type="ECO:0000256" key="5">
    <source>
        <dbReference type="ARBA" id="ARBA00004676"/>
    </source>
</evidence>
<comment type="similarity">
    <text evidence="6 16">Belongs to the purine/pyrimidine phosphoribosyltransferase family.</text>
</comment>
<comment type="catalytic activity">
    <reaction evidence="15">
        <text>IMP + diphosphate = hypoxanthine + 5-phospho-alpha-D-ribose 1-diphosphate</text>
        <dbReference type="Rhea" id="RHEA:17973"/>
        <dbReference type="ChEBI" id="CHEBI:17368"/>
        <dbReference type="ChEBI" id="CHEBI:33019"/>
        <dbReference type="ChEBI" id="CHEBI:58017"/>
        <dbReference type="ChEBI" id="CHEBI:58053"/>
        <dbReference type="EC" id="2.4.2.8"/>
    </reaction>
    <physiologicalReaction direction="right-to-left" evidence="15">
        <dbReference type="Rhea" id="RHEA:17975"/>
    </physiologicalReaction>
</comment>
<evidence type="ECO:0000256" key="13">
    <source>
        <dbReference type="ARBA" id="ARBA00022842"/>
    </source>
</evidence>
<comment type="caution">
    <text evidence="18">The sequence shown here is derived from an EMBL/GenBank/DDBJ whole genome shotgun (WGS) entry which is preliminary data.</text>
</comment>
<protein>
    <recommendedName>
        <fullName evidence="16">Hypoxanthine phosphoribosyltransferase</fullName>
        <ecNumber evidence="16">2.4.2.8</ecNumber>
    </recommendedName>
</protein>
<dbReference type="CDD" id="cd06223">
    <property type="entry name" value="PRTases_typeI"/>
    <property type="match status" value="1"/>
</dbReference>
<dbReference type="InterPro" id="IPR005904">
    <property type="entry name" value="Hxn_phspho_trans"/>
</dbReference>
<evidence type="ECO:0000259" key="17">
    <source>
        <dbReference type="Pfam" id="PF00156"/>
    </source>
</evidence>
<comment type="catalytic activity">
    <reaction evidence="14">
        <text>GMP + diphosphate = guanine + 5-phospho-alpha-D-ribose 1-diphosphate</text>
        <dbReference type="Rhea" id="RHEA:25424"/>
        <dbReference type="ChEBI" id="CHEBI:16235"/>
        <dbReference type="ChEBI" id="CHEBI:33019"/>
        <dbReference type="ChEBI" id="CHEBI:58017"/>
        <dbReference type="ChEBI" id="CHEBI:58115"/>
        <dbReference type="EC" id="2.4.2.8"/>
    </reaction>
    <physiologicalReaction direction="right-to-left" evidence="14">
        <dbReference type="Rhea" id="RHEA:25426"/>
    </physiologicalReaction>
</comment>
<evidence type="ECO:0000256" key="9">
    <source>
        <dbReference type="ARBA" id="ARBA00022679"/>
    </source>
</evidence>
<proteinExistence type="inferred from homology"/>
<evidence type="ECO:0000256" key="3">
    <source>
        <dbReference type="ARBA" id="ARBA00004496"/>
    </source>
</evidence>
<organism evidence="18 19">
    <name type="scientific">Anaerovorax odorimutans</name>
    <dbReference type="NCBI Taxonomy" id="109327"/>
    <lineage>
        <taxon>Bacteria</taxon>
        <taxon>Bacillati</taxon>
        <taxon>Bacillota</taxon>
        <taxon>Clostridia</taxon>
        <taxon>Peptostreptococcales</taxon>
        <taxon>Anaerovoracaceae</taxon>
        <taxon>Anaerovorax</taxon>
    </lineage>
</organism>
<dbReference type="InterPro" id="IPR029057">
    <property type="entry name" value="PRTase-like"/>
</dbReference>
<comment type="pathway">
    <text evidence="4 16">Purine metabolism; IMP biosynthesis via salvage pathway; IMP from hypoxanthine: step 1/1.</text>
</comment>
<comment type="subcellular location">
    <subcellularLocation>
        <location evidence="3 16">Cytoplasm</location>
    </subcellularLocation>
</comment>
<comment type="cofactor">
    <cofactor evidence="1 16">
        <name>Mg(2+)</name>
        <dbReference type="ChEBI" id="CHEBI:18420"/>
    </cofactor>
</comment>
<keyword evidence="13 16" id="KW-0460">Magnesium</keyword>
<feature type="domain" description="Phosphoribosyltransferase" evidence="17">
    <location>
        <begin position="13"/>
        <end position="160"/>
    </location>
</feature>
<dbReference type="InterPro" id="IPR050408">
    <property type="entry name" value="HGPRT"/>
</dbReference>
<dbReference type="PANTHER" id="PTHR43340:SF1">
    <property type="entry name" value="HYPOXANTHINE PHOSPHORIBOSYLTRANSFERASE"/>
    <property type="match status" value="1"/>
</dbReference>
<evidence type="ECO:0000256" key="6">
    <source>
        <dbReference type="ARBA" id="ARBA00008391"/>
    </source>
</evidence>
<dbReference type="PANTHER" id="PTHR43340">
    <property type="entry name" value="HYPOXANTHINE-GUANINE PHOSPHORIBOSYLTRANSFERASE"/>
    <property type="match status" value="1"/>
</dbReference>
<dbReference type="NCBIfam" id="TIGR01203">
    <property type="entry name" value="HGPRTase"/>
    <property type="match status" value="1"/>
</dbReference>
<dbReference type="SUPFAM" id="SSF53271">
    <property type="entry name" value="PRTase-like"/>
    <property type="match status" value="1"/>
</dbReference>
<evidence type="ECO:0000256" key="8">
    <source>
        <dbReference type="ARBA" id="ARBA00022676"/>
    </source>
</evidence>
<keyword evidence="19" id="KW-1185">Reference proteome</keyword>